<dbReference type="EMBL" id="JAKNGE010000043">
    <property type="protein sequence ID" value="MCG4748789.1"/>
    <property type="molecule type" value="Genomic_DNA"/>
</dbReference>
<reference evidence="1" key="1">
    <citation type="submission" date="2022-01" db="EMBL/GenBank/DDBJ databases">
        <title>Collection of gut derived symbiotic bacterial strains cultured from healthy donors.</title>
        <authorList>
            <person name="Lin H."/>
            <person name="Kohout C."/>
            <person name="Waligurski E."/>
            <person name="Pamer E.G."/>
        </authorList>
    </citation>
    <scope>NUCLEOTIDE SEQUENCE</scope>
    <source>
        <strain evidence="1">DFI.6.55</strain>
    </source>
</reference>
<gene>
    <name evidence="1" type="ORF">L0N08_25570</name>
</gene>
<dbReference type="Proteomes" id="UP001299608">
    <property type="component" value="Unassembled WGS sequence"/>
</dbReference>
<proteinExistence type="predicted"/>
<comment type="caution">
    <text evidence="1">The sequence shown here is derived from an EMBL/GenBank/DDBJ whole genome shotgun (WGS) entry which is preliminary data.</text>
</comment>
<evidence type="ECO:0000313" key="2">
    <source>
        <dbReference type="Proteomes" id="UP001299608"/>
    </source>
</evidence>
<protein>
    <submittedName>
        <fullName evidence="1">Uncharacterized protein</fullName>
    </submittedName>
</protein>
<organism evidence="1 2">
    <name type="scientific">Enterocloster aldenensis</name>
    <dbReference type="NCBI Taxonomy" id="358742"/>
    <lineage>
        <taxon>Bacteria</taxon>
        <taxon>Bacillati</taxon>
        <taxon>Bacillota</taxon>
        <taxon>Clostridia</taxon>
        <taxon>Lachnospirales</taxon>
        <taxon>Lachnospiraceae</taxon>
        <taxon>Enterocloster</taxon>
    </lineage>
</organism>
<dbReference type="AlphaFoldDB" id="A0AAW5C103"/>
<name>A0AAW5C103_9FIRM</name>
<sequence>MSSESKKENVIVGIVTKMKQMDMSTLIILKVATDALEARDRLDREEKEGKKPA</sequence>
<dbReference type="RefSeq" id="WP_165642436.1">
    <property type="nucleotide sequence ID" value="NZ_JAAITT010000060.1"/>
</dbReference>
<accession>A0AAW5C103</accession>
<evidence type="ECO:0000313" key="1">
    <source>
        <dbReference type="EMBL" id="MCG4748789.1"/>
    </source>
</evidence>